<organism evidence="1 2">
    <name type="scientific">Bacillus chungangensis</name>
    <dbReference type="NCBI Taxonomy" id="587633"/>
    <lineage>
        <taxon>Bacteria</taxon>
        <taxon>Bacillati</taxon>
        <taxon>Bacillota</taxon>
        <taxon>Bacilli</taxon>
        <taxon>Bacillales</taxon>
        <taxon>Bacillaceae</taxon>
        <taxon>Bacillus</taxon>
    </lineage>
</organism>
<name>A0ABT9WPQ2_9BACI</name>
<reference evidence="1 2" key="1">
    <citation type="submission" date="2023-07" db="EMBL/GenBank/DDBJ databases">
        <title>Genomic Encyclopedia of Type Strains, Phase IV (KMG-IV): sequencing the most valuable type-strain genomes for metagenomic binning, comparative biology and taxonomic classification.</title>
        <authorList>
            <person name="Goeker M."/>
        </authorList>
    </citation>
    <scope>NUCLEOTIDE SEQUENCE [LARGE SCALE GENOMIC DNA]</scope>
    <source>
        <strain evidence="1 2">DSM 23837</strain>
    </source>
</reference>
<proteinExistence type="predicted"/>
<evidence type="ECO:0000313" key="1">
    <source>
        <dbReference type="EMBL" id="MDQ0175190.1"/>
    </source>
</evidence>
<comment type="caution">
    <text evidence="1">The sequence shown here is derived from an EMBL/GenBank/DDBJ whole genome shotgun (WGS) entry which is preliminary data.</text>
</comment>
<accession>A0ABT9WPQ2</accession>
<gene>
    <name evidence="1" type="ORF">J2S08_001024</name>
</gene>
<evidence type="ECO:0000313" key="2">
    <source>
        <dbReference type="Proteomes" id="UP001223586"/>
    </source>
</evidence>
<keyword evidence="2" id="KW-1185">Reference proteome</keyword>
<evidence type="ECO:0008006" key="3">
    <source>
        <dbReference type="Google" id="ProtNLM"/>
    </source>
</evidence>
<sequence>MRNSWTKWIILILFLSTVYRYRYRILNSVLGFYWLRNIAVRAAMAIPGMRNLLISRTFG</sequence>
<dbReference type="Proteomes" id="UP001223586">
    <property type="component" value="Unassembled WGS sequence"/>
</dbReference>
<dbReference type="EMBL" id="JAUSTT010000004">
    <property type="protein sequence ID" value="MDQ0175190.1"/>
    <property type="molecule type" value="Genomic_DNA"/>
</dbReference>
<dbReference type="RefSeq" id="WP_307227271.1">
    <property type="nucleotide sequence ID" value="NZ_JAUSTT010000004.1"/>
</dbReference>
<protein>
    <recommendedName>
        <fullName evidence="3">Sodium:proton antiporter</fullName>
    </recommendedName>
</protein>